<evidence type="ECO:0000256" key="4">
    <source>
        <dbReference type="ARBA" id="ARBA00022692"/>
    </source>
</evidence>
<dbReference type="Pfam" id="PF00528">
    <property type="entry name" value="BPD_transp_1"/>
    <property type="match status" value="1"/>
</dbReference>
<evidence type="ECO:0000256" key="7">
    <source>
        <dbReference type="RuleBase" id="RU363032"/>
    </source>
</evidence>
<dbReference type="SUPFAM" id="SSF161098">
    <property type="entry name" value="MetI-like"/>
    <property type="match status" value="1"/>
</dbReference>
<dbReference type="InterPro" id="IPR050366">
    <property type="entry name" value="BP-dependent_transpt_permease"/>
</dbReference>
<dbReference type="PANTHER" id="PTHR43386:SF1">
    <property type="entry name" value="D,D-DIPEPTIDE TRANSPORT SYSTEM PERMEASE PROTEIN DDPC-RELATED"/>
    <property type="match status" value="1"/>
</dbReference>
<dbReference type="InterPro" id="IPR000515">
    <property type="entry name" value="MetI-like"/>
</dbReference>
<name>A0ABU2MEN3_9ACTN</name>
<dbReference type="InterPro" id="IPR025966">
    <property type="entry name" value="OppC_N"/>
</dbReference>
<feature type="transmembrane region" description="Helical" evidence="7">
    <location>
        <begin position="211"/>
        <end position="232"/>
    </location>
</feature>
<comment type="similarity">
    <text evidence="7">Belongs to the binding-protein-dependent transport system permease family.</text>
</comment>
<dbReference type="EMBL" id="JAVREP010000019">
    <property type="protein sequence ID" value="MDT0331144.1"/>
    <property type="molecule type" value="Genomic_DNA"/>
</dbReference>
<keyword evidence="2 7" id="KW-0813">Transport</keyword>
<comment type="caution">
    <text evidence="10">The sequence shown here is derived from an EMBL/GenBank/DDBJ whole genome shotgun (WGS) entry which is preliminary data.</text>
</comment>
<evidence type="ECO:0000256" key="3">
    <source>
        <dbReference type="ARBA" id="ARBA00022475"/>
    </source>
</evidence>
<comment type="subcellular location">
    <subcellularLocation>
        <location evidence="1 7">Cell membrane</location>
        <topology evidence="1 7">Multi-pass membrane protein</topology>
    </subcellularLocation>
</comment>
<protein>
    <submittedName>
        <fullName evidence="10">ABC transporter permease</fullName>
    </submittedName>
</protein>
<evidence type="ECO:0000256" key="5">
    <source>
        <dbReference type="ARBA" id="ARBA00022989"/>
    </source>
</evidence>
<proteinExistence type="inferred from homology"/>
<feature type="region of interest" description="Disordered" evidence="8">
    <location>
        <begin position="1"/>
        <end position="31"/>
    </location>
</feature>
<evidence type="ECO:0000256" key="6">
    <source>
        <dbReference type="ARBA" id="ARBA00023136"/>
    </source>
</evidence>
<dbReference type="Gene3D" id="1.10.3720.10">
    <property type="entry name" value="MetI-like"/>
    <property type="match status" value="1"/>
</dbReference>
<evidence type="ECO:0000313" key="11">
    <source>
        <dbReference type="Proteomes" id="UP001183390"/>
    </source>
</evidence>
<feature type="transmembrane region" description="Helical" evidence="7">
    <location>
        <begin position="316"/>
        <end position="339"/>
    </location>
</feature>
<feature type="transmembrane region" description="Helical" evidence="7">
    <location>
        <begin position="48"/>
        <end position="70"/>
    </location>
</feature>
<keyword evidence="6 7" id="KW-0472">Membrane</keyword>
<organism evidence="10 11">
    <name type="scientific">Nocardiopsis lambiniae</name>
    <dbReference type="NCBI Taxonomy" id="3075539"/>
    <lineage>
        <taxon>Bacteria</taxon>
        <taxon>Bacillati</taxon>
        <taxon>Actinomycetota</taxon>
        <taxon>Actinomycetes</taxon>
        <taxon>Streptosporangiales</taxon>
        <taxon>Nocardiopsidaceae</taxon>
        <taxon>Nocardiopsis</taxon>
    </lineage>
</organism>
<keyword evidence="3" id="KW-1003">Cell membrane</keyword>
<feature type="compositionally biased region" description="Low complexity" evidence="8">
    <location>
        <begin position="1"/>
        <end position="19"/>
    </location>
</feature>
<sequence length="352" mass="38031">MSAPSHAPESAEQPEAAAATVQAPGGRGDADNRSLRQIAWQRLRKDKVAMVSGVVVVLLILAAVFAPLLVKWFGHPPTQFHQDLIEPNTHLPYADPENTEAVDGALVPPVDKWGGMSGDHLLGLEPKTGRDLFSRILYGAQISLLVAFLSTVLCVVLGTLLGIIAGYKGGWVDTVISRAMDVFLAFPLMLFAIALVGVIPSGFLGLEGNGLRIGVIVFIIGFFNWPYIARIVRGQTLSLREREFVEAARSLGAGNRHILFKEILPNLITPILVYSTLLIPTNILFEAALSFLGVGINPPTPSWGKMLSEAVDYYSSAPYFIIIPGLAIFVTVLAFNLFGDGLRDAFDPRTSD</sequence>
<dbReference type="PROSITE" id="PS50928">
    <property type="entry name" value="ABC_TM1"/>
    <property type="match status" value="1"/>
</dbReference>
<gene>
    <name evidence="10" type="ORF">RM479_22250</name>
</gene>
<reference evidence="11" key="1">
    <citation type="submission" date="2023-07" db="EMBL/GenBank/DDBJ databases">
        <title>30 novel species of actinomycetes from the DSMZ collection.</title>
        <authorList>
            <person name="Nouioui I."/>
        </authorList>
    </citation>
    <scope>NUCLEOTIDE SEQUENCE [LARGE SCALE GENOMIC DNA]</scope>
    <source>
        <strain evidence="11">DSM 44743</strain>
    </source>
</reference>
<dbReference type="PANTHER" id="PTHR43386">
    <property type="entry name" value="OLIGOPEPTIDE TRANSPORT SYSTEM PERMEASE PROTEIN APPC"/>
    <property type="match status" value="1"/>
</dbReference>
<feature type="transmembrane region" description="Helical" evidence="7">
    <location>
        <begin position="142"/>
        <end position="167"/>
    </location>
</feature>
<dbReference type="Proteomes" id="UP001183390">
    <property type="component" value="Unassembled WGS sequence"/>
</dbReference>
<accession>A0ABU2MEN3</accession>
<evidence type="ECO:0000256" key="1">
    <source>
        <dbReference type="ARBA" id="ARBA00004651"/>
    </source>
</evidence>
<keyword evidence="11" id="KW-1185">Reference proteome</keyword>
<evidence type="ECO:0000313" key="10">
    <source>
        <dbReference type="EMBL" id="MDT0331144.1"/>
    </source>
</evidence>
<keyword evidence="5 7" id="KW-1133">Transmembrane helix</keyword>
<feature type="transmembrane region" description="Helical" evidence="7">
    <location>
        <begin position="271"/>
        <end position="296"/>
    </location>
</feature>
<feature type="transmembrane region" description="Helical" evidence="7">
    <location>
        <begin position="179"/>
        <end position="199"/>
    </location>
</feature>
<dbReference type="InterPro" id="IPR035906">
    <property type="entry name" value="MetI-like_sf"/>
</dbReference>
<feature type="domain" description="ABC transmembrane type-1" evidence="9">
    <location>
        <begin position="140"/>
        <end position="339"/>
    </location>
</feature>
<keyword evidence="4 7" id="KW-0812">Transmembrane</keyword>
<evidence type="ECO:0000256" key="2">
    <source>
        <dbReference type="ARBA" id="ARBA00022448"/>
    </source>
</evidence>
<evidence type="ECO:0000256" key="8">
    <source>
        <dbReference type="SAM" id="MobiDB-lite"/>
    </source>
</evidence>
<dbReference type="CDD" id="cd06261">
    <property type="entry name" value="TM_PBP2"/>
    <property type="match status" value="1"/>
</dbReference>
<dbReference type="Pfam" id="PF12911">
    <property type="entry name" value="OppC_N"/>
    <property type="match status" value="1"/>
</dbReference>
<evidence type="ECO:0000259" key="9">
    <source>
        <dbReference type="PROSITE" id="PS50928"/>
    </source>
</evidence>
<dbReference type="RefSeq" id="WP_311513705.1">
    <property type="nucleotide sequence ID" value="NZ_JAVREP010000019.1"/>
</dbReference>